<reference evidence="3 4" key="1">
    <citation type="journal article" date="2019" name="Int. J. Syst. Evol. Microbiol.">
        <title>The Global Catalogue of Microorganisms (GCM) 10K type strain sequencing project: providing services to taxonomists for standard genome sequencing and annotation.</title>
        <authorList>
            <consortium name="The Broad Institute Genomics Platform"/>
            <consortium name="The Broad Institute Genome Sequencing Center for Infectious Disease"/>
            <person name="Wu L."/>
            <person name="Ma J."/>
        </authorList>
    </citation>
    <scope>NUCLEOTIDE SEQUENCE [LARGE SCALE GENOMIC DNA]</scope>
    <source>
        <strain evidence="3 4">JCM 15933</strain>
    </source>
</reference>
<keyword evidence="4" id="KW-1185">Reference proteome</keyword>
<feature type="compositionally biased region" description="Basic and acidic residues" evidence="1">
    <location>
        <begin position="38"/>
        <end position="62"/>
    </location>
</feature>
<keyword evidence="2" id="KW-0812">Transmembrane</keyword>
<keyword evidence="2" id="KW-0472">Membrane</keyword>
<protein>
    <submittedName>
        <fullName evidence="3">Uncharacterized protein</fullName>
    </submittedName>
</protein>
<proteinExistence type="predicted"/>
<evidence type="ECO:0000313" key="3">
    <source>
        <dbReference type="EMBL" id="GAA1559236.1"/>
    </source>
</evidence>
<evidence type="ECO:0000313" key="4">
    <source>
        <dbReference type="Proteomes" id="UP001501470"/>
    </source>
</evidence>
<dbReference type="EMBL" id="BAAAQD010000028">
    <property type="protein sequence ID" value="GAA1559236.1"/>
    <property type="molecule type" value="Genomic_DNA"/>
</dbReference>
<feature type="transmembrane region" description="Helical" evidence="2">
    <location>
        <begin position="6"/>
        <end position="24"/>
    </location>
</feature>
<name>A0ABN2CJN0_9ACTN</name>
<keyword evidence="2" id="KW-1133">Transmembrane helix</keyword>
<feature type="region of interest" description="Disordered" evidence="1">
    <location>
        <begin position="32"/>
        <end position="62"/>
    </location>
</feature>
<evidence type="ECO:0000256" key="2">
    <source>
        <dbReference type="SAM" id="Phobius"/>
    </source>
</evidence>
<accession>A0ABN2CJN0</accession>
<dbReference type="RefSeq" id="WP_344511422.1">
    <property type="nucleotide sequence ID" value="NZ_BAAAQD010000028.1"/>
</dbReference>
<sequence length="62" mass="6477">MTDLGTWQAIVAGVLTLIGLYAVWSTAEGLIHPAGPAGKRDGTAGDRRADEDGGGRDVRRDL</sequence>
<organism evidence="3 4">
    <name type="scientific">Dactylosporangium maewongense</name>
    <dbReference type="NCBI Taxonomy" id="634393"/>
    <lineage>
        <taxon>Bacteria</taxon>
        <taxon>Bacillati</taxon>
        <taxon>Actinomycetota</taxon>
        <taxon>Actinomycetes</taxon>
        <taxon>Micromonosporales</taxon>
        <taxon>Micromonosporaceae</taxon>
        <taxon>Dactylosporangium</taxon>
    </lineage>
</organism>
<dbReference type="Proteomes" id="UP001501470">
    <property type="component" value="Unassembled WGS sequence"/>
</dbReference>
<evidence type="ECO:0000256" key="1">
    <source>
        <dbReference type="SAM" id="MobiDB-lite"/>
    </source>
</evidence>
<gene>
    <name evidence="3" type="ORF">GCM10009827_095290</name>
</gene>
<comment type="caution">
    <text evidence="3">The sequence shown here is derived from an EMBL/GenBank/DDBJ whole genome shotgun (WGS) entry which is preliminary data.</text>
</comment>